<dbReference type="InterPro" id="IPR036217">
    <property type="entry name" value="MethylDNA_cys_MeTrfase_DNAb"/>
</dbReference>
<dbReference type="GO" id="GO:0016740">
    <property type="term" value="F:transferase activity"/>
    <property type="evidence" value="ECO:0007669"/>
    <property type="project" value="UniProtKB-KW"/>
</dbReference>
<dbReference type="AlphaFoldDB" id="A0A401GPJ3"/>
<dbReference type="CDD" id="cd06445">
    <property type="entry name" value="ATase"/>
    <property type="match status" value="1"/>
</dbReference>
<dbReference type="SUPFAM" id="SSF46767">
    <property type="entry name" value="Methylated DNA-protein cysteine methyltransferase, C-terminal domain"/>
    <property type="match status" value="1"/>
</dbReference>
<comment type="caution">
    <text evidence="4">The sequence shown here is derived from an EMBL/GenBank/DDBJ whole genome shotgun (WGS) entry which is preliminary data.</text>
</comment>
<dbReference type="OrthoDB" id="2548197at2759"/>
<dbReference type="PANTHER" id="PTHR42942">
    <property type="entry name" value="6-O-METHYLGUANINE DNA METHYLTRANSFERASE"/>
    <property type="match status" value="1"/>
</dbReference>
<keyword evidence="5" id="KW-1185">Reference proteome</keyword>
<dbReference type="InterPro" id="IPR052520">
    <property type="entry name" value="ATL_DNA_repair"/>
</dbReference>
<evidence type="ECO:0000259" key="3">
    <source>
        <dbReference type="Pfam" id="PF01035"/>
    </source>
</evidence>
<sequence length="141" mass="15626">MDSAQFHEAVYNVVRQIPQQHVTSYGHVAKLVGMPRHARHVGQALKFLMPGVQPPIPWHRVLAASGVISSRGPETDGAQRQREALEAEGVEVIDGRTGEMRVDLRRWGWFPPVGSIDTGVDAEAADNDGENHSQQEREDED</sequence>
<reference evidence="4 5" key="1">
    <citation type="journal article" date="2018" name="Sci. Rep.">
        <title>Genome sequence of the cauliflower mushroom Sparassis crispa (Hanabiratake) and its association with beneficial usage.</title>
        <authorList>
            <person name="Kiyama R."/>
            <person name="Furutani Y."/>
            <person name="Kawaguchi K."/>
            <person name="Nakanishi T."/>
        </authorList>
    </citation>
    <scope>NUCLEOTIDE SEQUENCE [LARGE SCALE GENOMIC DNA]</scope>
</reference>
<dbReference type="GO" id="GO:0006281">
    <property type="term" value="P:DNA repair"/>
    <property type="evidence" value="ECO:0007669"/>
    <property type="project" value="InterPro"/>
</dbReference>
<protein>
    <submittedName>
        <fullName evidence="4">Alkyltransferase-like protein</fullName>
    </submittedName>
</protein>
<dbReference type="RefSeq" id="XP_027615049.1">
    <property type="nucleotide sequence ID" value="XM_027759248.1"/>
</dbReference>
<evidence type="ECO:0000256" key="2">
    <source>
        <dbReference type="SAM" id="MobiDB-lite"/>
    </source>
</evidence>
<dbReference type="InterPro" id="IPR036388">
    <property type="entry name" value="WH-like_DNA-bd_sf"/>
</dbReference>
<dbReference type="EMBL" id="BFAD01000006">
    <property type="protein sequence ID" value="GBE84136.1"/>
    <property type="molecule type" value="Genomic_DNA"/>
</dbReference>
<feature type="domain" description="Methylated-DNA-[protein]-cysteine S-methyltransferase DNA binding" evidence="3">
    <location>
        <begin position="5"/>
        <end position="90"/>
    </location>
</feature>
<feature type="compositionally biased region" description="Basic and acidic residues" evidence="2">
    <location>
        <begin position="129"/>
        <end position="141"/>
    </location>
</feature>
<proteinExistence type="predicted"/>
<dbReference type="GeneID" id="38781053"/>
<dbReference type="Gene3D" id="1.10.10.10">
    <property type="entry name" value="Winged helix-like DNA-binding domain superfamily/Winged helix DNA-binding domain"/>
    <property type="match status" value="1"/>
</dbReference>
<organism evidence="4 5">
    <name type="scientific">Sparassis crispa</name>
    <dbReference type="NCBI Taxonomy" id="139825"/>
    <lineage>
        <taxon>Eukaryota</taxon>
        <taxon>Fungi</taxon>
        <taxon>Dikarya</taxon>
        <taxon>Basidiomycota</taxon>
        <taxon>Agaricomycotina</taxon>
        <taxon>Agaricomycetes</taxon>
        <taxon>Polyporales</taxon>
        <taxon>Sparassidaceae</taxon>
        <taxon>Sparassis</taxon>
    </lineage>
</organism>
<evidence type="ECO:0000256" key="1">
    <source>
        <dbReference type="ARBA" id="ARBA00022763"/>
    </source>
</evidence>
<evidence type="ECO:0000313" key="4">
    <source>
        <dbReference type="EMBL" id="GBE84136.1"/>
    </source>
</evidence>
<dbReference type="STRING" id="139825.A0A401GPJ3"/>
<gene>
    <name evidence="4" type="ORF">SCP_0601140</name>
</gene>
<dbReference type="Pfam" id="PF01035">
    <property type="entry name" value="DNA_binding_1"/>
    <property type="match status" value="1"/>
</dbReference>
<dbReference type="PANTHER" id="PTHR42942:SF1">
    <property type="entry name" value="ALKYLTRANSFERASE-LIKE PROTEIN 1"/>
    <property type="match status" value="1"/>
</dbReference>
<dbReference type="InParanoid" id="A0A401GPJ3"/>
<name>A0A401GPJ3_9APHY</name>
<evidence type="ECO:0000313" key="5">
    <source>
        <dbReference type="Proteomes" id="UP000287166"/>
    </source>
</evidence>
<dbReference type="Proteomes" id="UP000287166">
    <property type="component" value="Unassembled WGS sequence"/>
</dbReference>
<feature type="region of interest" description="Disordered" evidence="2">
    <location>
        <begin position="116"/>
        <end position="141"/>
    </location>
</feature>
<accession>A0A401GPJ3</accession>
<dbReference type="InterPro" id="IPR014048">
    <property type="entry name" value="MethylDNA_cys_MeTrfase_DNA-bd"/>
</dbReference>
<keyword evidence="4" id="KW-0808">Transferase</keyword>
<keyword evidence="1" id="KW-0227">DNA damage</keyword>